<dbReference type="Proteomes" id="UP001501455">
    <property type="component" value="Unassembled WGS sequence"/>
</dbReference>
<proteinExistence type="predicted"/>
<protein>
    <submittedName>
        <fullName evidence="1">Uncharacterized protein</fullName>
    </submittedName>
</protein>
<dbReference type="EMBL" id="BAAAXF010000081">
    <property type="protein sequence ID" value="GAA3504224.1"/>
    <property type="molecule type" value="Genomic_DNA"/>
</dbReference>
<comment type="caution">
    <text evidence="1">The sequence shown here is derived from an EMBL/GenBank/DDBJ whole genome shotgun (WGS) entry which is preliminary data.</text>
</comment>
<sequence>MPTPRSTPARGIRTALMLTVPQARGASDGPVTAQAAYLAERLRENPVHATGQLRNVRAGTLCKVAPHGPGCHPPPPRP</sequence>
<gene>
    <name evidence="1" type="ORF">GCM10019016_113370</name>
</gene>
<name>A0ABP6U9T6_9ACTN</name>
<keyword evidence="2" id="KW-1185">Reference proteome</keyword>
<accession>A0ABP6U9T6</accession>
<evidence type="ECO:0000313" key="1">
    <source>
        <dbReference type="EMBL" id="GAA3504224.1"/>
    </source>
</evidence>
<organism evidence="1 2">
    <name type="scientific">Streptomyces prasinosporus</name>
    <dbReference type="NCBI Taxonomy" id="68256"/>
    <lineage>
        <taxon>Bacteria</taxon>
        <taxon>Bacillati</taxon>
        <taxon>Actinomycetota</taxon>
        <taxon>Actinomycetes</taxon>
        <taxon>Kitasatosporales</taxon>
        <taxon>Streptomycetaceae</taxon>
        <taxon>Streptomyces</taxon>
        <taxon>Streptomyces albogriseolus group</taxon>
    </lineage>
</organism>
<reference evidence="2" key="1">
    <citation type="journal article" date="2019" name="Int. J. Syst. Evol. Microbiol.">
        <title>The Global Catalogue of Microorganisms (GCM) 10K type strain sequencing project: providing services to taxonomists for standard genome sequencing and annotation.</title>
        <authorList>
            <consortium name="The Broad Institute Genomics Platform"/>
            <consortium name="The Broad Institute Genome Sequencing Center for Infectious Disease"/>
            <person name="Wu L."/>
            <person name="Ma J."/>
        </authorList>
    </citation>
    <scope>NUCLEOTIDE SEQUENCE [LARGE SCALE GENOMIC DNA]</scope>
    <source>
        <strain evidence="2">JCM 4816</strain>
    </source>
</reference>
<evidence type="ECO:0000313" key="2">
    <source>
        <dbReference type="Proteomes" id="UP001501455"/>
    </source>
</evidence>